<sequence length="743" mass="84312">MKKQLYEAKLKILYSFDEKHQMTCLAWHENPVSVEIVSLNNLYKEEVGIISLKTCILTIIAKSPELILQKGHDFVIYTLDPTEDKEVFSGHGMLSWVLDISLEIKSNSRNVVGKIKHLKKMNDESEVVLEIFMRLSKVPPLVSEVSEMVSSEISEKNENTFFEQPVYLYNSSKSTNIENQNNFQKYQKNGFDTSQSSILLPFRNSSNVKACESLSPISFLGQTSSPISEPISPQILSSSSSPQYQQLPPSSPPILSSENQTSYPTSEPSLSFPDIFETLSFMNTASNSQKFINYLEFPQSQVNIESIETKKDSENMKSLKNDIETFDFTYGDLVATQESKNNNETFIDELPERKRLNEAVLAAKLALEGLSMIKLIDNQVEGNSKIVIDSLETYDQNNNKGNKSLKQSKKKVSNALRIEMNLLKSIQEGKIPNYCNNCGTIKTVSWRKVKTADACGVWWSSHKSMRPSHLWRQEAITLNFHNLSSTLCSKKTKRKGSYISKNDGNLETKTNKKYTGNKISFKKQKNTIITDRMIQSSPPKSVSQEILTREPFSELNNENNWIYSSKKSILSAMNNAEKTIKLFSEKENKSPKEYDASKKTNISSNIQNSYIRTISEKNILTSNPWKSTNFFPQSNAEIVDAFVETQKDYEFLHNNEAFNSVSLENNLTNATLLTSSTSLLKLPTDIANSKIMSSKNINLKESHKINTSSPLNLFIFNKDTQDTTNNLWAEITSSNIKKQNYFI</sequence>
<dbReference type="GO" id="GO:0008270">
    <property type="term" value="F:zinc ion binding"/>
    <property type="evidence" value="ECO:0007669"/>
    <property type="project" value="InterPro"/>
</dbReference>
<dbReference type="Gene3D" id="3.30.50.10">
    <property type="entry name" value="Erythroid Transcription Factor GATA-1, subunit A"/>
    <property type="match status" value="1"/>
</dbReference>
<evidence type="ECO:0000259" key="2">
    <source>
        <dbReference type="Pfam" id="PF25823"/>
    </source>
</evidence>
<reference evidence="3 5" key="1">
    <citation type="journal article" date="2012" name="MBio">
        <title>De novo assembly of the Pneumocystis jirovecii genome from a single bronchoalveolar lavage fluid specimen from a patient.</title>
        <authorList>
            <person name="Cisse O.H."/>
            <person name="Pagni M."/>
            <person name="Hauser P.M."/>
        </authorList>
    </citation>
    <scope>NUCLEOTIDE SEQUENCE [LARGE SCALE GENOMIC DNA]</scope>
    <source>
        <strain evidence="3 5">SE8</strain>
    </source>
</reference>
<organism evidence="5">
    <name type="scientific">Pneumocystis jirovecii</name>
    <name type="common">Human pneumocystis pneumonia agent</name>
    <dbReference type="NCBI Taxonomy" id="42068"/>
    <lineage>
        <taxon>Eukaryota</taxon>
        <taxon>Fungi</taxon>
        <taxon>Dikarya</taxon>
        <taxon>Ascomycota</taxon>
        <taxon>Taphrinomycotina</taxon>
        <taxon>Pneumocystomycetes</taxon>
        <taxon>Pneumocystaceae</taxon>
        <taxon>Pneumocystis</taxon>
    </lineage>
</organism>
<dbReference type="PANTHER" id="PTHR39147">
    <property type="entry name" value="PROTEIN SPT21"/>
    <property type="match status" value="1"/>
</dbReference>
<dbReference type="GO" id="GO:0000183">
    <property type="term" value="P:rDNA heterochromatin formation"/>
    <property type="evidence" value="ECO:0007669"/>
    <property type="project" value="TreeGrafter"/>
</dbReference>
<dbReference type="GO" id="GO:0030466">
    <property type="term" value="P:silent mating-type cassette heterochromatin formation"/>
    <property type="evidence" value="ECO:0007669"/>
    <property type="project" value="TreeGrafter"/>
</dbReference>
<dbReference type="GO" id="GO:0043565">
    <property type="term" value="F:sequence-specific DNA binding"/>
    <property type="evidence" value="ECO:0007669"/>
    <property type="project" value="InterPro"/>
</dbReference>
<dbReference type="VEuPathDB" id="FungiDB:PNEJI1_003703"/>
<proteinExistence type="predicted"/>
<dbReference type="SUPFAM" id="SSF57716">
    <property type="entry name" value="Glucocorticoid receptor-like (DNA-binding domain)"/>
    <property type="match status" value="1"/>
</dbReference>
<evidence type="ECO:0000313" key="5">
    <source>
        <dbReference type="Proteomes" id="UP000010422"/>
    </source>
</evidence>
<dbReference type="Pfam" id="PF25823">
    <property type="entry name" value="Ams2-SPT21_N"/>
    <property type="match status" value="1"/>
</dbReference>
<evidence type="ECO:0000313" key="3">
    <source>
        <dbReference type="EMBL" id="CCJ29900.1"/>
    </source>
</evidence>
<dbReference type="Proteomes" id="UP000010422">
    <property type="component" value="Unassembled WGS sequence"/>
</dbReference>
<dbReference type="EMBL" id="CAKM01000323">
    <property type="protein sequence ID" value="CCJ31475.1"/>
    <property type="molecule type" value="Genomic_DNA"/>
</dbReference>
<dbReference type="VEuPathDB" id="FungiDB:PNEJI1_003743"/>
<dbReference type="EMBL" id="CAKM01000222">
    <property type="protein sequence ID" value="CCJ29900.1"/>
    <property type="molecule type" value="Genomic_DNA"/>
</dbReference>
<feature type="compositionally biased region" description="Low complexity" evidence="1">
    <location>
        <begin position="230"/>
        <end position="257"/>
    </location>
</feature>
<dbReference type="InterPro" id="IPR042403">
    <property type="entry name" value="Spt21/Ams2"/>
</dbReference>
<dbReference type="CDD" id="cd00202">
    <property type="entry name" value="ZnF_GATA"/>
    <property type="match status" value="1"/>
</dbReference>
<dbReference type="InterPro" id="IPR057725">
    <property type="entry name" value="Ams2-SPT21_N"/>
</dbReference>
<dbReference type="AlphaFoldDB" id="L0PE64"/>
<name>L0PE64_PNEJI</name>
<dbReference type="PANTHER" id="PTHR39147:SF1">
    <property type="entry name" value="PROTEIN SPT21"/>
    <property type="match status" value="1"/>
</dbReference>
<feature type="region of interest" description="Disordered" evidence="1">
    <location>
        <begin position="230"/>
        <end position="268"/>
    </location>
</feature>
<evidence type="ECO:0000256" key="1">
    <source>
        <dbReference type="SAM" id="MobiDB-lite"/>
    </source>
</evidence>
<protein>
    <recommendedName>
        <fullName evidence="2">Ams2/SPT21 N-terminal domain-containing protein</fullName>
    </recommendedName>
</protein>
<accession>L0PE64</accession>
<dbReference type="InterPro" id="IPR000679">
    <property type="entry name" value="Znf_GATA"/>
</dbReference>
<gene>
    <name evidence="4" type="ORF">PNEJI1_003703</name>
    <name evidence="3" type="ORF">PNEJI1_003743</name>
</gene>
<feature type="compositionally biased region" description="Polar residues" evidence="1">
    <location>
        <begin position="258"/>
        <end position="268"/>
    </location>
</feature>
<dbReference type="InterPro" id="IPR013088">
    <property type="entry name" value="Znf_NHR/GATA"/>
</dbReference>
<dbReference type="GO" id="GO:0006357">
    <property type="term" value="P:regulation of transcription by RNA polymerase II"/>
    <property type="evidence" value="ECO:0007669"/>
    <property type="project" value="TreeGrafter"/>
</dbReference>
<feature type="domain" description="Ams2/SPT21 N-terminal" evidence="2">
    <location>
        <begin position="5"/>
        <end position="138"/>
    </location>
</feature>
<evidence type="ECO:0000313" key="4">
    <source>
        <dbReference type="EMBL" id="CCJ31475.1"/>
    </source>
</evidence>
<comment type="caution">
    <text evidence="3">The sequence shown here is derived from an EMBL/GenBank/DDBJ whole genome shotgun (WGS) entry which is preliminary data.</text>
</comment>